<dbReference type="KEGG" id="mpro:BJP34_08540"/>
<feature type="region of interest" description="Disordered" evidence="1">
    <location>
        <begin position="16"/>
        <end position="42"/>
    </location>
</feature>
<dbReference type="EMBL" id="CP017599">
    <property type="protein sequence ID" value="AOW99495.1"/>
    <property type="molecule type" value="Genomic_DNA"/>
</dbReference>
<reference evidence="3" key="1">
    <citation type="submission" date="2016-10" db="EMBL/GenBank/DDBJ databases">
        <title>Comparative genomics uncovers the prolific and rare metabolic potential of the cyanobacterial genus Moorea.</title>
        <authorList>
            <person name="Leao T."/>
            <person name="Castelao G."/>
            <person name="Korobeynikov A."/>
            <person name="Monroe E.A."/>
            <person name="Podell S."/>
            <person name="Glukhov E."/>
            <person name="Allen E."/>
            <person name="Gerwick W.H."/>
            <person name="Gerwick L."/>
        </authorList>
    </citation>
    <scope>NUCLEOTIDE SEQUENCE [LARGE SCALE GENOMIC DNA]</scope>
    <source>
        <strain evidence="3">PAL-8-15-08-1</strain>
    </source>
</reference>
<dbReference type="AlphaFoldDB" id="A0A1D8TQ29"/>
<evidence type="ECO:0000256" key="1">
    <source>
        <dbReference type="SAM" id="MobiDB-lite"/>
    </source>
</evidence>
<protein>
    <submittedName>
        <fullName evidence="2">Uncharacterized protein</fullName>
    </submittedName>
</protein>
<gene>
    <name evidence="2" type="ORF">BJP34_08540</name>
</gene>
<name>A0A1D8TQ29_9CYAN</name>
<accession>A0A1D8TQ29</accession>
<dbReference type="Proteomes" id="UP000177870">
    <property type="component" value="Chromosome"/>
</dbReference>
<organism evidence="2 3">
    <name type="scientific">Moorena producens PAL-8-15-08-1</name>
    <dbReference type="NCBI Taxonomy" id="1458985"/>
    <lineage>
        <taxon>Bacteria</taxon>
        <taxon>Bacillati</taxon>
        <taxon>Cyanobacteriota</taxon>
        <taxon>Cyanophyceae</taxon>
        <taxon>Coleofasciculales</taxon>
        <taxon>Coleofasciculaceae</taxon>
        <taxon>Moorena</taxon>
    </lineage>
</organism>
<proteinExistence type="predicted"/>
<evidence type="ECO:0000313" key="3">
    <source>
        <dbReference type="Proteomes" id="UP000177870"/>
    </source>
</evidence>
<evidence type="ECO:0000313" key="2">
    <source>
        <dbReference type="EMBL" id="AOW99495.1"/>
    </source>
</evidence>
<sequence>MDLRVDLWFPCSGFLGSREQGAGSREQGAGSREQGAGSREQGAGKQFCVLDSYGNCRIFRVNL</sequence>